<dbReference type="SUPFAM" id="SSF89392">
    <property type="entry name" value="Prokaryotic lipoproteins and lipoprotein localization factors"/>
    <property type="match status" value="1"/>
</dbReference>
<proteinExistence type="predicted"/>
<dbReference type="InterPro" id="IPR033399">
    <property type="entry name" value="TP_0789-like"/>
</dbReference>
<evidence type="ECO:0000313" key="2">
    <source>
        <dbReference type="EMBL" id="SFV51865.1"/>
    </source>
</evidence>
<sequence length="266" mass="30786">MKSKKLLFLLGVGASLLTIPTMADDANARAIMEKVDTRDDGTTLEQDMLMVLIDKNGKERTRDLKTYAKDFGKDEHKTMFFKSPSDVKNTAFLTYDYDDSTKDDDQWLYLPALKKVKRIPSTDKSSSFMGSDFSYFDMTDRDLEDYDFKLIKETQVRGHDAWMIEATPRNQEVIDESGYEKTIAIVRKDNYMVVRAINFMTNGKRKYLDLKKIHEESGIWLIDEMTMTTKKGKRTLHKTILTFDNVMLNGKIDDGVFTTRRLEKGL</sequence>
<reference evidence="2" key="1">
    <citation type="submission" date="2016-10" db="EMBL/GenBank/DDBJ databases">
        <authorList>
            <person name="de Groot N.N."/>
        </authorList>
    </citation>
    <scope>NUCLEOTIDE SEQUENCE</scope>
</reference>
<keyword evidence="2" id="KW-0449">Lipoprotein</keyword>
<dbReference type="EMBL" id="FPHE01000026">
    <property type="protein sequence ID" value="SFV51865.1"/>
    <property type="molecule type" value="Genomic_DNA"/>
</dbReference>
<dbReference type="Pfam" id="PF17131">
    <property type="entry name" value="LolA_like"/>
    <property type="match status" value="1"/>
</dbReference>
<protein>
    <submittedName>
        <fullName evidence="2">Outer membrane lipoprotein-sorting protein</fullName>
    </submittedName>
</protein>
<name>A0A1W1BEF1_9ZZZZ</name>
<gene>
    <name evidence="2" type="ORF">MNB_SV-12-426</name>
</gene>
<accession>A0A1W1BEF1</accession>
<dbReference type="CDD" id="cd16329">
    <property type="entry name" value="LolA_like"/>
    <property type="match status" value="1"/>
</dbReference>
<dbReference type="AlphaFoldDB" id="A0A1W1BEF1"/>
<dbReference type="Gene3D" id="2.50.20.10">
    <property type="entry name" value="Lipoprotein localisation LolA/LolB/LppX"/>
    <property type="match status" value="1"/>
</dbReference>
<organism evidence="2">
    <name type="scientific">hydrothermal vent metagenome</name>
    <dbReference type="NCBI Taxonomy" id="652676"/>
    <lineage>
        <taxon>unclassified sequences</taxon>
        <taxon>metagenomes</taxon>
        <taxon>ecological metagenomes</taxon>
    </lineage>
</organism>
<dbReference type="InterPro" id="IPR029046">
    <property type="entry name" value="LolA/LolB/LppX"/>
</dbReference>
<evidence type="ECO:0000259" key="1">
    <source>
        <dbReference type="Pfam" id="PF17131"/>
    </source>
</evidence>
<feature type="domain" description="Uncharacterized protein TP-0789" evidence="1">
    <location>
        <begin position="74"/>
        <end position="264"/>
    </location>
</feature>